<proteinExistence type="predicted"/>
<feature type="transmembrane region" description="Helical" evidence="2">
    <location>
        <begin position="169"/>
        <end position="189"/>
    </location>
</feature>
<feature type="compositionally biased region" description="Basic residues" evidence="1">
    <location>
        <begin position="434"/>
        <end position="443"/>
    </location>
</feature>
<keyword evidence="2" id="KW-0472">Membrane</keyword>
<dbReference type="VEuPathDB" id="TrichDB:TRFO_09532"/>
<dbReference type="Proteomes" id="UP000179807">
    <property type="component" value="Unassembled WGS sequence"/>
</dbReference>
<dbReference type="InterPro" id="IPR009637">
    <property type="entry name" value="GPR107/GPR108-like"/>
</dbReference>
<keyword evidence="2" id="KW-0812">Transmembrane</keyword>
<feature type="transmembrane region" description="Helical" evidence="2">
    <location>
        <begin position="138"/>
        <end position="157"/>
    </location>
</feature>
<dbReference type="GO" id="GO:0005794">
    <property type="term" value="C:Golgi apparatus"/>
    <property type="evidence" value="ECO:0007669"/>
    <property type="project" value="TreeGrafter"/>
</dbReference>
<keyword evidence="5" id="KW-1185">Reference proteome</keyword>
<keyword evidence="2" id="KW-1133">Transmembrane helix</keyword>
<feature type="transmembrane region" description="Helical" evidence="2">
    <location>
        <begin position="322"/>
        <end position="347"/>
    </location>
</feature>
<dbReference type="EMBL" id="MLAK01001126">
    <property type="protein sequence ID" value="OHS97263.1"/>
    <property type="molecule type" value="Genomic_DNA"/>
</dbReference>
<accession>A0A1J4JG21</accession>
<evidence type="ECO:0000313" key="5">
    <source>
        <dbReference type="Proteomes" id="UP000179807"/>
    </source>
</evidence>
<feature type="chain" id="PRO_5012882018" description="Intimal thickness related receptor IRP domain-containing protein" evidence="3">
    <location>
        <begin position="17"/>
        <end position="468"/>
    </location>
</feature>
<evidence type="ECO:0000256" key="2">
    <source>
        <dbReference type="SAM" id="Phobius"/>
    </source>
</evidence>
<dbReference type="AlphaFoldDB" id="A0A1J4JG21"/>
<comment type="caution">
    <text evidence="4">The sequence shown here is derived from an EMBL/GenBank/DDBJ whole genome shotgun (WGS) entry which is preliminary data.</text>
</comment>
<dbReference type="PANTHER" id="PTHR21229">
    <property type="entry name" value="LUNG SEVEN TRANSMEMBRANE RECEPTOR"/>
    <property type="match status" value="1"/>
</dbReference>
<protein>
    <recommendedName>
        <fullName evidence="6">Intimal thickness related receptor IRP domain-containing protein</fullName>
    </recommendedName>
</protein>
<evidence type="ECO:0000256" key="3">
    <source>
        <dbReference type="SAM" id="SignalP"/>
    </source>
</evidence>
<feature type="transmembrane region" description="Helical" evidence="2">
    <location>
        <begin position="353"/>
        <end position="374"/>
    </location>
</feature>
<feature type="transmembrane region" description="Helical" evidence="2">
    <location>
        <begin position="241"/>
        <end position="258"/>
    </location>
</feature>
<dbReference type="GO" id="GO:0016020">
    <property type="term" value="C:membrane"/>
    <property type="evidence" value="ECO:0007669"/>
    <property type="project" value="InterPro"/>
</dbReference>
<feature type="compositionally biased region" description="Basic and acidic residues" evidence="1">
    <location>
        <begin position="444"/>
        <end position="461"/>
    </location>
</feature>
<feature type="region of interest" description="Disordered" evidence="1">
    <location>
        <begin position="421"/>
        <end position="468"/>
    </location>
</feature>
<evidence type="ECO:0008006" key="6">
    <source>
        <dbReference type="Google" id="ProtNLM"/>
    </source>
</evidence>
<gene>
    <name evidence="4" type="ORF">TRFO_09532</name>
</gene>
<sequence length="468" mass="53946">MFLFLSSLLLLRRGYQILKDVGLLILPDRYGFEVGGKYSVQISDAGTEKILVLIATLSEASKYLSNLSQSTVCEGPTVKYSHIVPIVNGEAEFEGVVDKKGIYYTILSSCYSGDTGYIYRFQYSNPTSFLSYDVQPCLITLPIIAGIALILFLAWMINWFCYFSLKNSLHLYFTIGIFFTVVYDVLIVFEYHTRNKSDLEHPIYTATKVFRVLQEVVLLSAMFMASEGWSIIHSEYHWRKMILSFVLSAGIAVLYGLIDFSVVSGKYFVVAVFLVLVTCIGFYGYFMFRNVENAQTYVKAHLYVIAESGIDPQTTPIYKKYLYFKTVTVTICVYFTVLFIRSLFVYFWPLPFWVTQLIYDIVITSTISVIAFAFRMKKETKQGYLMVGDEEQEPRVFGPDDTENFDIIDEFMTKPYEEGMTLPAQPFLTDPNRKSHKDKKKKENRKEKTNEDNEDDQRRQALIDNTEL</sequence>
<name>A0A1J4JG21_9EUKA</name>
<dbReference type="RefSeq" id="XP_068350400.1">
    <property type="nucleotide sequence ID" value="XM_068494914.1"/>
</dbReference>
<evidence type="ECO:0000256" key="1">
    <source>
        <dbReference type="SAM" id="MobiDB-lite"/>
    </source>
</evidence>
<dbReference type="GeneID" id="94829618"/>
<organism evidence="4 5">
    <name type="scientific">Tritrichomonas foetus</name>
    <dbReference type="NCBI Taxonomy" id="1144522"/>
    <lineage>
        <taxon>Eukaryota</taxon>
        <taxon>Metamonada</taxon>
        <taxon>Parabasalia</taxon>
        <taxon>Tritrichomonadida</taxon>
        <taxon>Tritrichomonadidae</taxon>
        <taxon>Tritrichomonas</taxon>
    </lineage>
</organism>
<dbReference type="PANTHER" id="PTHR21229:SF2">
    <property type="entry name" value="RE59932P"/>
    <property type="match status" value="1"/>
</dbReference>
<feature type="transmembrane region" description="Helical" evidence="2">
    <location>
        <begin position="264"/>
        <end position="286"/>
    </location>
</feature>
<dbReference type="OrthoDB" id="2016402at2759"/>
<feature type="signal peptide" evidence="3">
    <location>
        <begin position="1"/>
        <end position="16"/>
    </location>
</feature>
<reference evidence="4" key="1">
    <citation type="submission" date="2016-10" db="EMBL/GenBank/DDBJ databases">
        <authorList>
            <person name="Benchimol M."/>
            <person name="Almeida L.G."/>
            <person name="Vasconcelos A.T."/>
            <person name="Perreira-Neves A."/>
            <person name="Rosa I.A."/>
            <person name="Tasca T."/>
            <person name="Bogo M.R."/>
            <person name="de Souza W."/>
        </authorList>
    </citation>
    <scope>NUCLEOTIDE SEQUENCE [LARGE SCALE GENOMIC DNA]</scope>
    <source>
        <strain evidence="4">K</strain>
    </source>
</reference>
<feature type="transmembrane region" description="Helical" evidence="2">
    <location>
        <begin position="209"/>
        <end position="229"/>
    </location>
</feature>
<keyword evidence="3" id="KW-0732">Signal</keyword>
<evidence type="ECO:0000313" key="4">
    <source>
        <dbReference type="EMBL" id="OHS97263.1"/>
    </source>
</evidence>